<feature type="non-terminal residue" evidence="2">
    <location>
        <position position="102"/>
    </location>
</feature>
<organism evidence="2 3">
    <name type="scientific">Laodelphax striatellus</name>
    <name type="common">Small brown planthopper</name>
    <name type="synonym">Delphax striatella</name>
    <dbReference type="NCBI Taxonomy" id="195883"/>
    <lineage>
        <taxon>Eukaryota</taxon>
        <taxon>Metazoa</taxon>
        <taxon>Ecdysozoa</taxon>
        <taxon>Arthropoda</taxon>
        <taxon>Hexapoda</taxon>
        <taxon>Insecta</taxon>
        <taxon>Pterygota</taxon>
        <taxon>Neoptera</taxon>
        <taxon>Paraneoptera</taxon>
        <taxon>Hemiptera</taxon>
        <taxon>Auchenorrhyncha</taxon>
        <taxon>Fulgoroidea</taxon>
        <taxon>Delphacidae</taxon>
        <taxon>Criomorphinae</taxon>
        <taxon>Laodelphax</taxon>
    </lineage>
</organism>
<dbReference type="Proteomes" id="UP000291343">
    <property type="component" value="Unassembled WGS sequence"/>
</dbReference>
<reference evidence="2 3" key="1">
    <citation type="journal article" date="2017" name="Gigascience">
        <title>Genome sequence of the small brown planthopper, Laodelphax striatellus.</title>
        <authorList>
            <person name="Zhu J."/>
            <person name="Jiang F."/>
            <person name="Wang X."/>
            <person name="Yang P."/>
            <person name="Bao Y."/>
            <person name="Zhao W."/>
            <person name="Wang W."/>
            <person name="Lu H."/>
            <person name="Wang Q."/>
            <person name="Cui N."/>
            <person name="Li J."/>
            <person name="Chen X."/>
            <person name="Luo L."/>
            <person name="Yu J."/>
            <person name="Kang L."/>
            <person name="Cui F."/>
        </authorList>
    </citation>
    <scope>NUCLEOTIDE SEQUENCE [LARGE SCALE GENOMIC DNA]</scope>
    <source>
        <strain evidence="2">Lst14</strain>
    </source>
</reference>
<dbReference type="InParanoid" id="A0A482WFN8"/>
<dbReference type="OrthoDB" id="7459081at2759"/>
<dbReference type="AlphaFoldDB" id="A0A482WFN8"/>
<protein>
    <submittedName>
        <fullName evidence="2">Uncharacterized protein</fullName>
    </submittedName>
</protein>
<evidence type="ECO:0000313" key="2">
    <source>
        <dbReference type="EMBL" id="RZF32355.1"/>
    </source>
</evidence>
<keyword evidence="3" id="KW-1185">Reference proteome</keyword>
<feature type="region of interest" description="Disordered" evidence="1">
    <location>
        <begin position="30"/>
        <end position="53"/>
    </location>
</feature>
<evidence type="ECO:0000313" key="3">
    <source>
        <dbReference type="Proteomes" id="UP000291343"/>
    </source>
</evidence>
<gene>
    <name evidence="2" type="ORF">LSTR_LSTR001819</name>
</gene>
<name>A0A482WFN8_LAOST</name>
<proteinExistence type="predicted"/>
<dbReference type="EMBL" id="QKKF02037264">
    <property type="protein sequence ID" value="RZF32355.1"/>
    <property type="molecule type" value="Genomic_DNA"/>
</dbReference>
<comment type="caution">
    <text evidence="2">The sequence shown here is derived from an EMBL/GenBank/DDBJ whole genome shotgun (WGS) entry which is preliminary data.</text>
</comment>
<evidence type="ECO:0000256" key="1">
    <source>
        <dbReference type="SAM" id="MobiDB-lite"/>
    </source>
</evidence>
<sequence length="102" mass="11154">MQRQCGLCSALAEVFRRVMCIGASRRGSADSYYQELPPQPATAASTASQPPQPVSCCSVTCGCWARDSECRLSVLAMHLVLRHREPGLLRSTWPGRLAEEAM</sequence>
<accession>A0A482WFN8</accession>